<protein>
    <submittedName>
        <fullName evidence="12">GP46-like surface antigen, putative</fullName>
    </submittedName>
</protein>
<dbReference type="OrthoDB" id="8195690at2759"/>
<dbReference type="Gene3D" id="3.80.10.10">
    <property type="entry name" value="Ribonuclease Inhibitor"/>
    <property type="match status" value="3"/>
</dbReference>
<evidence type="ECO:0000313" key="13">
    <source>
        <dbReference type="Proteomes" id="UP000051952"/>
    </source>
</evidence>
<feature type="transmembrane region" description="Helical" evidence="10">
    <location>
        <begin position="1164"/>
        <end position="1183"/>
    </location>
</feature>
<feature type="transmembrane region" description="Helical" evidence="10">
    <location>
        <begin position="1135"/>
        <end position="1152"/>
    </location>
</feature>
<evidence type="ECO:0000256" key="6">
    <source>
        <dbReference type="ARBA" id="ARBA00022989"/>
    </source>
</evidence>
<feature type="transmembrane region" description="Helical" evidence="10">
    <location>
        <begin position="1231"/>
        <end position="1255"/>
    </location>
</feature>
<reference evidence="13" key="1">
    <citation type="submission" date="2015-09" db="EMBL/GenBank/DDBJ databases">
        <authorList>
            <consortium name="Pathogen Informatics"/>
        </authorList>
    </citation>
    <scope>NUCLEOTIDE SEQUENCE [LARGE SCALE GENOMIC DNA]</scope>
    <source>
        <strain evidence="13">Lake Konstanz</strain>
    </source>
</reference>
<dbReference type="VEuPathDB" id="TriTrypDB:BSAL_94105"/>
<dbReference type="InterPro" id="IPR032675">
    <property type="entry name" value="LRR_dom_sf"/>
</dbReference>
<evidence type="ECO:0000256" key="8">
    <source>
        <dbReference type="ARBA" id="ARBA00023170"/>
    </source>
</evidence>
<feature type="transmembrane region" description="Helical" evidence="10">
    <location>
        <begin position="1006"/>
        <end position="1026"/>
    </location>
</feature>
<keyword evidence="5" id="KW-0677">Repeat</keyword>
<keyword evidence="7 10" id="KW-0472">Membrane</keyword>
<evidence type="ECO:0000256" key="4">
    <source>
        <dbReference type="ARBA" id="ARBA00022729"/>
    </source>
</evidence>
<keyword evidence="3 10" id="KW-0812">Transmembrane</keyword>
<evidence type="ECO:0000256" key="7">
    <source>
        <dbReference type="ARBA" id="ARBA00023136"/>
    </source>
</evidence>
<dbReference type="Proteomes" id="UP000051952">
    <property type="component" value="Unassembled WGS sequence"/>
</dbReference>
<feature type="chain" id="PRO_5006622184" evidence="11">
    <location>
        <begin position="32"/>
        <end position="1342"/>
    </location>
</feature>
<accession>A0A0S4J9S4</accession>
<keyword evidence="13" id="KW-1185">Reference proteome</keyword>
<evidence type="ECO:0000256" key="9">
    <source>
        <dbReference type="ARBA" id="ARBA00023180"/>
    </source>
</evidence>
<keyword evidence="9" id="KW-0325">Glycoprotein</keyword>
<evidence type="ECO:0000313" key="12">
    <source>
        <dbReference type="EMBL" id="CUG86669.1"/>
    </source>
</evidence>
<keyword evidence="2" id="KW-0433">Leucine-rich repeat</keyword>
<dbReference type="EMBL" id="CYKH01001360">
    <property type="protein sequence ID" value="CUG86669.1"/>
    <property type="molecule type" value="Genomic_DNA"/>
</dbReference>
<feature type="transmembrane region" description="Helical" evidence="10">
    <location>
        <begin position="1038"/>
        <end position="1060"/>
    </location>
</feature>
<dbReference type="PANTHER" id="PTHR27000:SF642">
    <property type="entry name" value="INACTIVE LEUCINE-RICH REPEAT RECEPTOR KINASE XIAO-RELATED"/>
    <property type="match status" value="1"/>
</dbReference>
<gene>
    <name evidence="12" type="ORF">BSAL_94105</name>
</gene>
<evidence type="ECO:0000256" key="10">
    <source>
        <dbReference type="SAM" id="Phobius"/>
    </source>
</evidence>
<feature type="transmembrane region" description="Helical" evidence="10">
    <location>
        <begin position="946"/>
        <end position="970"/>
    </location>
</feature>
<sequence>MWTNAASTAGIFLLILLCLLQLLPPFQHVAAVPEGERAAAALLLDFFTSTNGNGWNLDSDSCTTVANPSNGMNRRTLWSAANTSNNSVCSWFGVACDGNNNMIITLSLRSCGLSGTLPQSLSLSSSAASSGTKSLMLNWFDVSNNAIGGTLPSSYSLWGSSITFFHVTNNMLIGSLPPSYSAWSAMTDFSASENRLTGTLPSEYKSWTKVIVFAVYQNALSGSLPPEFSSWTSLEILLVSVNSLTGTLPSTYSLLSSLTRFEFYTNSISGTLPPVYIACTKLQLLIGFSNALSGSLPSEWSTLRQLQSLHLDFNMLSGSVPTDYFSAGGLCSSLLLFSVRNNQLSGTFPLASVVQNCPNLTQLILVVNQFSGILFSSDFPNCPTANNLLAKLAYFDVGMNSFSGSVPSNLDTCFPAMSVFSLWSNSFSGAAPLSPVVRWENISIVRLDGNQFTGNLLEIDNAAKSLSTAWQCKLTAFNIWDSIGMTGSLPEYFANCTNMTYFVVQNLTLTGTLHESYATSWAAAIQNFSIRGTGLSGTIPAAVATWANLLFFDVSINNFTGSLTFASQWRKVEFLRLAMNRFFGTLPQVLKLNTNLTSFYIQTNNFTGTLDPEYATSWPFISSLYVHENQLYGTLPNSYSAWKGLQNLYFYSNDFEGTLPAQWSSWGVSVLEIKLQANRLSGTLPPQWATWTNIVTFMVHANSLAGALPASYKAFTSVETLLFDYNAFNGPLPTDWSTLTKAAVMSFTHNNLSGTIPLSWEALNLQFIGFQNNSLLSGPVLTPRVKPVFWAMSICGTGLYGSASATGAYCFPCLPGELNTATRMSAIIQLFGSCEPGGGGQTQAPSSGTVNHTSPAPTAGLLTAAPATSSTRDATGVSIIGGAGVVAILGGDPASAQMLVTLLMSSCMCGYSGDGGALSSGGSDDGVFATIVSSLTLSPFSSLGNAAMAFGNGVLMFALVGLHALLVVLLGRCKERQDRRHPHADNNNAWRALCARPEASAAKFPNICVTCGLFLVPGVVRGSVMVLGTSSSSTLEMVAAVVSALLLCLYFVLVLEWLIYRVLILDDISSYSSGFCILRRVALLHFEPFAIENPYSPPLPRPVAAYALGRGGVWSPSERRNSFGKLVAPLSPGHVRWWVVTPLLTVLTVLLSSVPTTSTTGCDALQGTVTAVTVVAAGVFGVVRPYRAVLVSLVASFSLLVVATTSVLGLLCRHDAMSVVQVLSVCSTLSYVSLVGKVYVAVLPFVEQHLLIQLYEPSRHRSGRRKELRRVLRSGSEETRCNVDETLLVPPTGTAEQRRKRKTVVMHRHADDIQLSLQHLVESICRTRSPIMGTTFCNVKLS</sequence>
<feature type="transmembrane region" description="Helical" evidence="10">
    <location>
        <begin position="1190"/>
        <end position="1211"/>
    </location>
</feature>
<keyword evidence="8" id="KW-0675">Receptor</keyword>
<dbReference type="GO" id="GO:0016020">
    <property type="term" value="C:membrane"/>
    <property type="evidence" value="ECO:0007669"/>
    <property type="project" value="UniProtKB-SubCell"/>
</dbReference>
<proteinExistence type="predicted"/>
<dbReference type="SUPFAM" id="SSF52058">
    <property type="entry name" value="L domain-like"/>
    <property type="match status" value="2"/>
</dbReference>
<evidence type="ECO:0000256" key="1">
    <source>
        <dbReference type="ARBA" id="ARBA00004167"/>
    </source>
</evidence>
<organism evidence="12 13">
    <name type="scientific">Bodo saltans</name>
    <name type="common">Flagellated protozoan</name>
    <dbReference type="NCBI Taxonomy" id="75058"/>
    <lineage>
        <taxon>Eukaryota</taxon>
        <taxon>Discoba</taxon>
        <taxon>Euglenozoa</taxon>
        <taxon>Kinetoplastea</taxon>
        <taxon>Metakinetoplastina</taxon>
        <taxon>Eubodonida</taxon>
        <taxon>Bodonidae</taxon>
        <taxon>Bodo</taxon>
    </lineage>
</organism>
<keyword evidence="4 11" id="KW-0732">Signal</keyword>
<evidence type="ECO:0000256" key="2">
    <source>
        <dbReference type="ARBA" id="ARBA00022614"/>
    </source>
</evidence>
<evidence type="ECO:0000256" key="11">
    <source>
        <dbReference type="SAM" id="SignalP"/>
    </source>
</evidence>
<dbReference type="PANTHER" id="PTHR27000">
    <property type="entry name" value="LEUCINE-RICH REPEAT RECEPTOR-LIKE PROTEIN KINASE FAMILY PROTEIN-RELATED"/>
    <property type="match status" value="1"/>
</dbReference>
<evidence type="ECO:0000256" key="3">
    <source>
        <dbReference type="ARBA" id="ARBA00022692"/>
    </source>
</evidence>
<dbReference type="FunFam" id="3.80.10.10:FF:000095">
    <property type="entry name" value="LRR receptor-like serine/threonine-protein kinase GSO1"/>
    <property type="match status" value="2"/>
</dbReference>
<comment type="subcellular location">
    <subcellularLocation>
        <location evidence="1">Membrane</location>
        <topology evidence="1">Single-pass membrane protein</topology>
    </subcellularLocation>
</comment>
<keyword evidence="6 10" id="KW-1133">Transmembrane helix</keyword>
<evidence type="ECO:0000256" key="5">
    <source>
        <dbReference type="ARBA" id="ARBA00022737"/>
    </source>
</evidence>
<feature type="signal peptide" evidence="11">
    <location>
        <begin position="1"/>
        <end position="31"/>
    </location>
</feature>
<name>A0A0S4J9S4_BODSA</name>